<feature type="domain" description="S-adenosyl-l-methionine hydroxide adenosyltransferase N-terminal" evidence="3">
    <location>
        <begin position="13"/>
        <end position="159"/>
    </location>
</feature>
<dbReference type="InterPro" id="IPR046469">
    <property type="entry name" value="SAM_HAT_N"/>
</dbReference>
<dbReference type="SUPFAM" id="SSF101852">
    <property type="entry name" value="Bacterial fluorinating enzyme, C-terminal domain"/>
    <property type="match status" value="1"/>
</dbReference>
<dbReference type="InterPro" id="IPR046470">
    <property type="entry name" value="SAM_HAT_C"/>
</dbReference>
<feature type="domain" description="S-adenosyl-l-methionine hydroxide adenosyltransferase C-terminal" evidence="4">
    <location>
        <begin position="186"/>
        <end position="276"/>
    </location>
</feature>
<evidence type="ECO:0000259" key="4">
    <source>
        <dbReference type="Pfam" id="PF20257"/>
    </source>
</evidence>
<keyword evidence="6" id="KW-1185">Reference proteome</keyword>
<dbReference type="AlphaFoldDB" id="A0A1J7BUE5"/>
<reference evidence="5 6" key="1">
    <citation type="submission" date="2016-10" db="EMBL/GenBank/DDBJ databases">
        <title>Genome sequence of Streptomyces gilvigriseus MUSC 26.</title>
        <authorList>
            <person name="Lee L.-H."/>
            <person name="Ser H.-L."/>
        </authorList>
    </citation>
    <scope>NUCLEOTIDE SEQUENCE [LARGE SCALE GENOMIC DNA]</scope>
    <source>
        <strain evidence="5 6">MUSC 26</strain>
    </source>
</reference>
<accession>A0A1J7BUE5</accession>
<dbReference type="Proteomes" id="UP000243342">
    <property type="component" value="Unassembled WGS sequence"/>
</dbReference>
<dbReference type="PANTHER" id="PTHR35092">
    <property type="entry name" value="CHLORINASE MJ1651"/>
    <property type="match status" value="1"/>
</dbReference>
<dbReference type="InterPro" id="IPR023227">
    <property type="entry name" value="SAM_OH_AdoTrfase_C_sf"/>
</dbReference>
<dbReference type="OrthoDB" id="9792195at2"/>
<dbReference type="RefSeq" id="WP_071656981.1">
    <property type="nucleotide sequence ID" value="NZ_MLCF01000064.1"/>
</dbReference>
<comment type="caution">
    <text evidence="5">The sequence shown here is derived from an EMBL/GenBank/DDBJ whole genome shotgun (WGS) entry which is preliminary data.</text>
</comment>
<comment type="similarity">
    <text evidence="2">Belongs to the SAM hydrolase / SAM-dependent halogenase family.</text>
</comment>
<dbReference type="Pfam" id="PF20257">
    <property type="entry name" value="SAM_HAT_C"/>
    <property type="match status" value="1"/>
</dbReference>
<evidence type="ECO:0000313" key="5">
    <source>
        <dbReference type="EMBL" id="OIV37081.1"/>
    </source>
</evidence>
<name>A0A1J7BUE5_9ACTN</name>
<dbReference type="EMBL" id="MLCF01000064">
    <property type="protein sequence ID" value="OIV37081.1"/>
    <property type="molecule type" value="Genomic_DNA"/>
</dbReference>
<dbReference type="InterPro" id="IPR023228">
    <property type="entry name" value="SAM_OH_AdoTrfase_N_sf"/>
</dbReference>
<evidence type="ECO:0008006" key="7">
    <source>
        <dbReference type="Google" id="ProtNLM"/>
    </source>
</evidence>
<proteinExistence type="inferred from homology"/>
<dbReference type="Pfam" id="PF01887">
    <property type="entry name" value="SAM_HAT_N"/>
    <property type="match status" value="1"/>
</dbReference>
<gene>
    <name evidence="5" type="ORF">BIV57_13025</name>
</gene>
<dbReference type="STRING" id="1428644.BIV57_13025"/>
<dbReference type="PIRSF" id="PIRSF006779">
    <property type="entry name" value="UCP006779"/>
    <property type="match status" value="1"/>
</dbReference>
<sequence>MSTTAAGTAPCLSFLTDFGLQDVFVAACHGVMATLAPHSRIIDVTHLVPPGDIRQGAALLAQALPHLPPAGVHVAVVDPGVGTSRRAIAVSTESGHRLVGPDNGLLLPAADALGGVAEARELSNAALHRHPVSRTFHGRDVFSPVAARLAVGTPFAEVGPELDAAALVRLPEPRLALLPGGAAETEIVTVDRFGNLQTGLDAALLDRLGLVPGPGARVRVGAAGAPDGGGEVPLATTFGDVPVGGAVAYLDSSGLLTLAVNGGSAAARFGLGAGEVLRVSGCG</sequence>
<organism evidence="5 6">
    <name type="scientific">Mangrovactinospora gilvigrisea</name>
    <dbReference type="NCBI Taxonomy" id="1428644"/>
    <lineage>
        <taxon>Bacteria</taxon>
        <taxon>Bacillati</taxon>
        <taxon>Actinomycetota</taxon>
        <taxon>Actinomycetes</taxon>
        <taxon>Kitasatosporales</taxon>
        <taxon>Streptomycetaceae</taxon>
        <taxon>Mangrovactinospora</taxon>
    </lineage>
</organism>
<evidence type="ECO:0000313" key="6">
    <source>
        <dbReference type="Proteomes" id="UP000243342"/>
    </source>
</evidence>
<dbReference type="Gene3D" id="3.40.50.10790">
    <property type="entry name" value="S-adenosyl-l-methionine hydroxide adenosyltransferase, N-terminal"/>
    <property type="match status" value="1"/>
</dbReference>
<dbReference type="SUPFAM" id="SSF102522">
    <property type="entry name" value="Bacterial fluorinating enzyme, N-terminal domain"/>
    <property type="match status" value="1"/>
</dbReference>
<dbReference type="InterPro" id="IPR002747">
    <property type="entry name" value="SAM_OH_AdoTrfase"/>
</dbReference>
<evidence type="ECO:0000256" key="1">
    <source>
        <dbReference type="ARBA" id="ARBA00022691"/>
    </source>
</evidence>
<dbReference type="PANTHER" id="PTHR35092:SF1">
    <property type="entry name" value="CHLORINASE MJ1651"/>
    <property type="match status" value="1"/>
</dbReference>
<keyword evidence="1" id="KW-0949">S-adenosyl-L-methionine</keyword>
<protein>
    <recommendedName>
        <fullName evidence="7">SAM-dependent chlorinase/fluorinase</fullName>
    </recommendedName>
</protein>
<evidence type="ECO:0000259" key="3">
    <source>
        <dbReference type="Pfam" id="PF01887"/>
    </source>
</evidence>
<dbReference type="Gene3D" id="2.40.30.90">
    <property type="entry name" value="Bacterial fluorinating enzyme like"/>
    <property type="match status" value="1"/>
</dbReference>
<evidence type="ECO:0000256" key="2">
    <source>
        <dbReference type="ARBA" id="ARBA00024035"/>
    </source>
</evidence>